<dbReference type="SUPFAM" id="SSF54495">
    <property type="entry name" value="UBC-like"/>
    <property type="match status" value="1"/>
</dbReference>
<dbReference type="Proteomes" id="UP000037460">
    <property type="component" value="Unassembled WGS sequence"/>
</dbReference>
<dbReference type="PROSITE" id="PS50127">
    <property type="entry name" value="UBC_2"/>
    <property type="match status" value="1"/>
</dbReference>
<dbReference type="Pfam" id="PF10408">
    <property type="entry name" value="Ufd2P_core"/>
    <property type="match status" value="1"/>
</dbReference>
<dbReference type="PANTHER" id="PTHR46116:SF39">
    <property type="entry name" value="BACULOVIRAL IAP REPEAT-CONTAINING PROTEIN 6"/>
    <property type="match status" value="1"/>
</dbReference>
<name>A0A0M0K026_9EUKA</name>
<proteinExistence type="predicted"/>
<dbReference type="Pfam" id="PF00179">
    <property type="entry name" value="UQ_con"/>
    <property type="match status" value="1"/>
</dbReference>
<dbReference type="InterPro" id="IPR019474">
    <property type="entry name" value="Ub_conjug_fac_E4_core"/>
</dbReference>
<evidence type="ECO:0000313" key="5">
    <source>
        <dbReference type="EMBL" id="KOO31932.1"/>
    </source>
</evidence>
<keyword evidence="6" id="KW-1185">Reference proteome</keyword>
<evidence type="ECO:0000256" key="1">
    <source>
        <dbReference type="ARBA" id="ARBA00022679"/>
    </source>
</evidence>
<dbReference type="GO" id="GO:0016567">
    <property type="term" value="P:protein ubiquitination"/>
    <property type="evidence" value="ECO:0007669"/>
    <property type="project" value="InterPro"/>
</dbReference>
<evidence type="ECO:0000256" key="3">
    <source>
        <dbReference type="SAM" id="MobiDB-lite"/>
    </source>
</evidence>
<feature type="region of interest" description="Disordered" evidence="3">
    <location>
        <begin position="625"/>
        <end position="659"/>
    </location>
</feature>
<dbReference type="InterPro" id="IPR016135">
    <property type="entry name" value="UBQ-conjugating_enzyme/RWD"/>
</dbReference>
<evidence type="ECO:0000313" key="6">
    <source>
        <dbReference type="Proteomes" id="UP000037460"/>
    </source>
</evidence>
<feature type="region of interest" description="Disordered" evidence="3">
    <location>
        <begin position="1"/>
        <end position="25"/>
    </location>
</feature>
<keyword evidence="2" id="KW-0833">Ubl conjugation pathway</keyword>
<dbReference type="EMBL" id="JWZX01001892">
    <property type="protein sequence ID" value="KOO31932.1"/>
    <property type="molecule type" value="Genomic_DNA"/>
</dbReference>
<comment type="caution">
    <text evidence="5">The sequence shown here is derived from an EMBL/GenBank/DDBJ whole genome shotgun (WGS) entry which is preliminary data.</text>
</comment>
<feature type="non-terminal residue" evidence="5">
    <location>
        <position position="1"/>
    </location>
</feature>
<keyword evidence="1" id="KW-0808">Transferase</keyword>
<protein>
    <recommendedName>
        <fullName evidence="4">UBC core domain-containing protein</fullName>
    </recommendedName>
</protein>
<evidence type="ECO:0000256" key="2">
    <source>
        <dbReference type="ARBA" id="ARBA00022786"/>
    </source>
</evidence>
<feature type="domain" description="UBC core" evidence="4">
    <location>
        <begin position="402"/>
        <end position="568"/>
    </location>
</feature>
<gene>
    <name evidence="5" type="ORF">Ctob_013484</name>
</gene>
<dbReference type="Gene3D" id="3.10.110.10">
    <property type="entry name" value="Ubiquitin Conjugating Enzyme"/>
    <property type="match status" value="1"/>
</dbReference>
<dbReference type="CDD" id="cd23810">
    <property type="entry name" value="UBCc_BIRC6"/>
    <property type="match status" value="1"/>
</dbReference>
<dbReference type="GO" id="GO:0000151">
    <property type="term" value="C:ubiquitin ligase complex"/>
    <property type="evidence" value="ECO:0007669"/>
    <property type="project" value="InterPro"/>
</dbReference>
<dbReference type="PANTHER" id="PTHR46116">
    <property type="entry name" value="(E3-INDEPENDENT) E2 UBIQUITIN-CONJUGATING ENZYME"/>
    <property type="match status" value="1"/>
</dbReference>
<feature type="compositionally biased region" description="Low complexity" evidence="3">
    <location>
        <begin position="630"/>
        <end position="649"/>
    </location>
</feature>
<sequence>GCRLRGSIGSVRGSPPVPRSPPSSLCPRSSWATCALSSLRRSKGRLTRWHCMIYSRSRSPSPRSYVRARRPSTKACASCDLPWCSRSCSRCATISSKVVAGLANGMLDTLLYQLEEALKRIRECNLAAWDESATELLHSQGYCKALLEGSSSTLELMGALTTAPELAAVFASPPVVARTAAASLQFLTKLCGKQALDMKLRGRLTNADFGFDPIGLLKGLCGVLLGCTRHDEGARTTLIGCLATHDDLEITVLRKLVMIVTRDHMLPLSEQQRLAALVEAVAEEACRHGAAVGGAVAVGGGKAAANGCGADTTAGAPSAPAETSIFAVLEREIGVLGSEIGPSGSASGSAAASEGVEEEAAYVAALEGFVFDQADLLSDRAPQRHHYADQAAAAEGGGALPALRKKLMKEVKELQRGDLPLHVNAAVLVRQDESRMDVWRALLSGPVDTPYALGLFAFDLFCPPEYPSIAPLVHLATTAGGTVKFNPNLYADGKVCLSLLGTFNAGDASEKWDPMRSSLFQVLVSIQSQILTEEPIVNEPGYDEKHLGGAASREYNAKLRLHTMRHAMTAQLLRPPAGFEAAVTAHFTATRARVLRQCRRWTIEAPPELRPKMEAALAALHAALPPPPVAANGEAGAAASSSSEAPVPAAHDDDDGLYD</sequence>
<dbReference type="InterPro" id="IPR000608">
    <property type="entry name" value="UBC"/>
</dbReference>
<evidence type="ECO:0000259" key="4">
    <source>
        <dbReference type="PROSITE" id="PS50127"/>
    </source>
</evidence>
<dbReference type="SMART" id="SM00212">
    <property type="entry name" value="UBCc"/>
    <property type="match status" value="1"/>
</dbReference>
<reference evidence="6" key="1">
    <citation type="journal article" date="2015" name="PLoS Genet.">
        <title>Genome Sequence and Transcriptome Analyses of Chrysochromulina tobin: Metabolic Tools for Enhanced Algal Fitness in the Prominent Order Prymnesiales (Haptophyceae).</title>
        <authorList>
            <person name="Hovde B.T."/>
            <person name="Deodato C.R."/>
            <person name="Hunsperger H.M."/>
            <person name="Ryken S.A."/>
            <person name="Yost W."/>
            <person name="Jha R.K."/>
            <person name="Patterson J."/>
            <person name="Monnat R.J. Jr."/>
            <person name="Barlow S.B."/>
            <person name="Starkenburg S.R."/>
            <person name="Cattolico R.A."/>
        </authorList>
    </citation>
    <scope>NUCLEOTIDE SEQUENCE</scope>
    <source>
        <strain evidence="6">CCMP291</strain>
    </source>
</reference>
<dbReference type="GO" id="GO:0006511">
    <property type="term" value="P:ubiquitin-dependent protein catabolic process"/>
    <property type="evidence" value="ECO:0007669"/>
    <property type="project" value="InterPro"/>
</dbReference>
<organism evidence="5 6">
    <name type="scientific">Chrysochromulina tobinii</name>
    <dbReference type="NCBI Taxonomy" id="1460289"/>
    <lineage>
        <taxon>Eukaryota</taxon>
        <taxon>Haptista</taxon>
        <taxon>Haptophyta</taxon>
        <taxon>Prymnesiophyceae</taxon>
        <taxon>Prymnesiales</taxon>
        <taxon>Chrysochromulinaceae</taxon>
        <taxon>Chrysochromulina</taxon>
    </lineage>
</organism>
<dbReference type="OrthoDB" id="47801at2759"/>
<dbReference type="AlphaFoldDB" id="A0A0M0K026"/>
<accession>A0A0M0K026</accession>
<dbReference type="GO" id="GO:0034450">
    <property type="term" value="F:ubiquitin-ubiquitin ligase activity"/>
    <property type="evidence" value="ECO:0007669"/>
    <property type="project" value="InterPro"/>
</dbReference>